<gene>
    <name evidence="1" type="ORF">P43SY_005512</name>
</gene>
<accession>A0AAD5QD89</accession>
<proteinExistence type="predicted"/>
<dbReference type="AlphaFoldDB" id="A0AAD5QD89"/>
<evidence type="ECO:0000313" key="2">
    <source>
        <dbReference type="Proteomes" id="UP001209570"/>
    </source>
</evidence>
<organism evidence="1 2">
    <name type="scientific">Pythium insidiosum</name>
    <name type="common">Pythiosis disease agent</name>
    <dbReference type="NCBI Taxonomy" id="114742"/>
    <lineage>
        <taxon>Eukaryota</taxon>
        <taxon>Sar</taxon>
        <taxon>Stramenopiles</taxon>
        <taxon>Oomycota</taxon>
        <taxon>Peronosporomycetes</taxon>
        <taxon>Pythiales</taxon>
        <taxon>Pythiaceae</taxon>
        <taxon>Pythium</taxon>
    </lineage>
</organism>
<reference evidence="1" key="1">
    <citation type="submission" date="2021-12" db="EMBL/GenBank/DDBJ databases">
        <title>Prjna785345.</title>
        <authorList>
            <person name="Rujirawat T."/>
            <person name="Krajaejun T."/>
        </authorList>
    </citation>
    <scope>NUCLEOTIDE SEQUENCE</scope>
    <source>
        <strain evidence="1">Pi057C3</strain>
    </source>
</reference>
<comment type="caution">
    <text evidence="1">The sequence shown here is derived from an EMBL/GenBank/DDBJ whole genome shotgun (WGS) entry which is preliminary data.</text>
</comment>
<name>A0AAD5QD89_PYTIN</name>
<dbReference type="CDD" id="cd22961">
    <property type="entry name" value="DD_TEX55-like"/>
    <property type="match status" value="1"/>
</dbReference>
<keyword evidence="2" id="KW-1185">Reference proteome</keyword>
<protein>
    <submittedName>
        <fullName evidence="1">Uncharacterized protein</fullName>
    </submittedName>
</protein>
<dbReference type="EMBL" id="JAKCXM010000038">
    <property type="protein sequence ID" value="KAJ0405946.1"/>
    <property type="molecule type" value="Genomic_DNA"/>
</dbReference>
<sequence length="185" mass="21292">MPPPRSIRVAAAAELSEEATPPEVLDAMRAYAEAHQVRAMLQVMLTKLLEAQPLDPFEFLIQVVRQDEELDALERDAKINRFDLRRESTKRQLVVAFFKRLMALQRTQHPDKLVALGTELATPFLLKQLRLDETREHLRQQFPKHYRDLIHRFLEREKSLPSSLSMTDFTASCMQLLQGMGGAAL</sequence>
<dbReference type="Proteomes" id="UP001209570">
    <property type="component" value="Unassembled WGS sequence"/>
</dbReference>
<evidence type="ECO:0000313" key="1">
    <source>
        <dbReference type="EMBL" id="KAJ0405946.1"/>
    </source>
</evidence>